<sequence length="63" mass="6596">MPAGPSAPRGRETSVPSAQSVCLPVGRYEPSAGRGRPAHTPTARSTASSVYPHRGRQLGQARE</sequence>
<keyword evidence="3" id="KW-1185">Reference proteome</keyword>
<evidence type="ECO:0000256" key="1">
    <source>
        <dbReference type="SAM" id="MobiDB-lite"/>
    </source>
</evidence>
<proteinExistence type="predicted"/>
<gene>
    <name evidence="2" type="ORF">AQJ67_26255</name>
</gene>
<feature type="region of interest" description="Disordered" evidence="1">
    <location>
        <begin position="1"/>
        <end position="63"/>
    </location>
</feature>
<name>A0A101TUR2_9ACTN</name>
<dbReference type="RefSeq" id="WP_062721758.1">
    <property type="nucleotide sequence ID" value="NZ_KQ948932.1"/>
</dbReference>
<dbReference type="Proteomes" id="UP000053429">
    <property type="component" value="Unassembled WGS sequence"/>
</dbReference>
<evidence type="ECO:0000313" key="2">
    <source>
        <dbReference type="EMBL" id="KUN98887.1"/>
    </source>
</evidence>
<evidence type="ECO:0000313" key="3">
    <source>
        <dbReference type="Proteomes" id="UP000053429"/>
    </source>
</evidence>
<organism evidence="2 3">
    <name type="scientific">Streptomyces caeruleatus</name>
    <dbReference type="NCBI Taxonomy" id="661399"/>
    <lineage>
        <taxon>Bacteria</taxon>
        <taxon>Bacillati</taxon>
        <taxon>Actinomycetota</taxon>
        <taxon>Actinomycetes</taxon>
        <taxon>Kitasatosporales</taxon>
        <taxon>Streptomycetaceae</taxon>
        <taxon>Streptomyces</taxon>
    </lineage>
</organism>
<dbReference type="AlphaFoldDB" id="A0A101TUR2"/>
<reference evidence="2 3" key="1">
    <citation type="submission" date="2015-10" db="EMBL/GenBank/DDBJ databases">
        <title>Draft genome sequence of Streptomyces caeruleatus NRRL B-24802, type strain for the species Streptomyces caeruleatus.</title>
        <authorList>
            <person name="Ruckert C."/>
            <person name="Winkler A."/>
            <person name="Kalinowski J."/>
            <person name="Kampfer P."/>
            <person name="Glaeser S."/>
        </authorList>
    </citation>
    <scope>NUCLEOTIDE SEQUENCE [LARGE SCALE GENOMIC DNA]</scope>
    <source>
        <strain evidence="2 3">NRRL B-24802</strain>
    </source>
</reference>
<dbReference type="EMBL" id="LMWY01000035">
    <property type="protein sequence ID" value="KUN98887.1"/>
    <property type="molecule type" value="Genomic_DNA"/>
</dbReference>
<protein>
    <submittedName>
        <fullName evidence="2">Uncharacterized protein</fullName>
    </submittedName>
</protein>
<accession>A0A101TUR2</accession>
<comment type="caution">
    <text evidence="2">The sequence shown here is derived from an EMBL/GenBank/DDBJ whole genome shotgun (WGS) entry which is preliminary data.</text>
</comment>